<feature type="transmembrane region" description="Helical" evidence="4">
    <location>
        <begin position="7"/>
        <end position="29"/>
    </location>
</feature>
<evidence type="ECO:0000256" key="2">
    <source>
        <dbReference type="ARBA" id="ARBA00032707"/>
    </source>
</evidence>
<feature type="transmembrane region" description="Helical" evidence="4">
    <location>
        <begin position="166"/>
        <end position="185"/>
    </location>
</feature>
<feature type="transmembrane region" description="Helical" evidence="4">
    <location>
        <begin position="49"/>
        <end position="68"/>
    </location>
</feature>
<dbReference type="Gene3D" id="1.20.144.10">
    <property type="entry name" value="Phosphatidic acid phosphatase type 2/haloperoxidase"/>
    <property type="match status" value="1"/>
</dbReference>
<accession>A0A451DK27</accession>
<keyword evidence="4" id="KW-0472">Membrane</keyword>
<dbReference type="InterPro" id="IPR036938">
    <property type="entry name" value="PAP2/HPO_sf"/>
</dbReference>
<dbReference type="CDD" id="cd01610">
    <property type="entry name" value="PAP2_like"/>
    <property type="match status" value="1"/>
</dbReference>
<dbReference type="PANTHER" id="PTHR14969">
    <property type="entry name" value="SPHINGOSINE-1-PHOSPHATE PHOSPHOHYDROLASE"/>
    <property type="match status" value="1"/>
</dbReference>
<reference evidence="6 7" key="1">
    <citation type="submission" date="2019-02" db="EMBL/GenBank/DDBJ databases">
        <authorList>
            <person name="Manzano-Marin A."/>
            <person name="Manzano-Marin A."/>
        </authorList>
    </citation>
    <scope>NUCLEOTIDE SEQUENCE [LARGE SCALE GENOMIC DNA]</scope>
    <source>
        <strain evidence="6 7">ErCipseudotaxifoliae</strain>
    </source>
</reference>
<evidence type="ECO:0000313" key="7">
    <source>
        <dbReference type="Proteomes" id="UP000294462"/>
    </source>
</evidence>
<dbReference type="PANTHER" id="PTHR14969:SF54">
    <property type="entry name" value="PHOSPHATIDYLGLYCEROPHOSPHATASE B"/>
    <property type="match status" value="1"/>
</dbReference>
<evidence type="ECO:0000256" key="1">
    <source>
        <dbReference type="ARBA" id="ARBA00012374"/>
    </source>
</evidence>
<dbReference type="GO" id="GO:0050380">
    <property type="term" value="F:undecaprenyl-diphosphatase activity"/>
    <property type="evidence" value="ECO:0007669"/>
    <property type="project" value="UniProtKB-EC"/>
</dbReference>
<feature type="transmembrane region" description="Helical" evidence="4">
    <location>
        <begin position="217"/>
        <end position="238"/>
    </location>
</feature>
<evidence type="ECO:0000259" key="5">
    <source>
        <dbReference type="SMART" id="SM00014"/>
    </source>
</evidence>
<evidence type="ECO:0000256" key="4">
    <source>
        <dbReference type="SAM" id="Phobius"/>
    </source>
</evidence>
<evidence type="ECO:0000313" key="6">
    <source>
        <dbReference type="EMBL" id="VFP87079.1"/>
    </source>
</evidence>
<keyword evidence="4" id="KW-0812">Transmembrane</keyword>
<keyword evidence="7" id="KW-1185">Reference proteome</keyword>
<dbReference type="EMBL" id="LR217725">
    <property type="protein sequence ID" value="VFP87079.1"/>
    <property type="molecule type" value="Genomic_DNA"/>
</dbReference>
<dbReference type="SUPFAM" id="SSF48317">
    <property type="entry name" value="Acid phosphatase/Vanadium-dependent haloperoxidase"/>
    <property type="match status" value="1"/>
</dbReference>
<proteinExistence type="predicted"/>
<feature type="transmembrane region" description="Helical" evidence="4">
    <location>
        <begin position="192"/>
        <end position="211"/>
    </location>
</feature>
<sequence>MIKTLKYITITTLMLLLVPIAVVLSGWRWQPINMGSNIKLVFWITESATYPWIILTNIFLCSYFSFCLRFRLKSMLLLSVFLTSVLCFGQSVKSLLKNQVQSLRPYDVWISDNYSMQIRPYRDPQYSECQEELLQEKLYKGLSNNINIPPCLIHHWVSASKFSFPSGHTLFVTTWALLGAGLLWSRHCYCSVFILISWAVAVMASRLLLGMHWPRDLLAAIILSWLIATLATVLLHYIRGVSLNNIKK</sequence>
<dbReference type="KEGG" id="ehd:ERCIPSTX3056_412"/>
<dbReference type="EC" id="3.6.1.27" evidence="1"/>
<organism evidence="6 7">
    <name type="scientific">Candidatus Erwinia haradaeae</name>
    <dbReference type="NCBI Taxonomy" id="1922217"/>
    <lineage>
        <taxon>Bacteria</taxon>
        <taxon>Pseudomonadati</taxon>
        <taxon>Pseudomonadota</taxon>
        <taxon>Gammaproteobacteria</taxon>
        <taxon>Enterobacterales</taxon>
        <taxon>Erwiniaceae</taxon>
        <taxon>Erwinia</taxon>
    </lineage>
</organism>
<keyword evidence="4" id="KW-1133">Transmembrane helix</keyword>
<gene>
    <name evidence="6" type="primary">pgpB</name>
    <name evidence="6" type="ORF">ERCIPSTX3056_412</name>
</gene>
<dbReference type="GO" id="GO:0005886">
    <property type="term" value="C:plasma membrane"/>
    <property type="evidence" value="ECO:0007669"/>
    <property type="project" value="TreeGrafter"/>
</dbReference>
<dbReference type="InterPro" id="IPR000326">
    <property type="entry name" value="PAP2/HPO"/>
</dbReference>
<feature type="domain" description="Phosphatidic acid phosphatase type 2/haloperoxidase" evidence="5">
    <location>
        <begin position="76"/>
        <end position="232"/>
    </location>
</feature>
<keyword evidence="6" id="KW-0378">Hydrolase</keyword>
<dbReference type="NCBIfam" id="NF007975">
    <property type="entry name" value="PRK10699.1"/>
    <property type="match status" value="1"/>
</dbReference>
<dbReference type="AlphaFoldDB" id="A0A451DK27"/>
<dbReference type="SMART" id="SM00014">
    <property type="entry name" value="acidPPc"/>
    <property type="match status" value="1"/>
</dbReference>
<name>A0A451DK27_9GAMM</name>
<comment type="catalytic activity">
    <reaction evidence="3">
        <text>di-trans,octa-cis-undecaprenyl diphosphate + H2O = di-trans,octa-cis-undecaprenyl phosphate + phosphate + H(+)</text>
        <dbReference type="Rhea" id="RHEA:28094"/>
        <dbReference type="ChEBI" id="CHEBI:15377"/>
        <dbReference type="ChEBI" id="CHEBI:15378"/>
        <dbReference type="ChEBI" id="CHEBI:43474"/>
        <dbReference type="ChEBI" id="CHEBI:58405"/>
        <dbReference type="ChEBI" id="CHEBI:60392"/>
        <dbReference type="EC" id="3.6.1.27"/>
    </reaction>
</comment>
<feature type="transmembrane region" description="Helical" evidence="4">
    <location>
        <begin position="75"/>
        <end position="96"/>
    </location>
</feature>
<evidence type="ECO:0000256" key="3">
    <source>
        <dbReference type="ARBA" id="ARBA00047594"/>
    </source>
</evidence>
<dbReference type="Pfam" id="PF01569">
    <property type="entry name" value="PAP2"/>
    <property type="match status" value="1"/>
</dbReference>
<dbReference type="Proteomes" id="UP000294462">
    <property type="component" value="Chromosome"/>
</dbReference>
<protein>
    <recommendedName>
        <fullName evidence="1">undecaprenyl-diphosphate phosphatase</fullName>
        <ecNumber evidence="1">3.6.1.27</ecNumber>
    </recommendedName>
    <alternativeName>
        <fullName evidence="2">Undecaprenyl pyrophosphate phosphatase</fullName>
    </alternativeName>
</protein>